<organism evidence="2 3">
    <name type="scientific">Pengzhenrongella sicca</name>
    <dbReference type="NCBI Taxonomy" id="2819238"/>
    <lineage>
        <taxon>Bacteria</taxon>
        <taxon>Bacillati</taxon>
        <taxon>Actinomycetota</taxon>
        <taxon>Actinomycetes</taxon>
        <taxon>Micrococcales</taxon>
        <taxon>Pengzhenrongella</taxon>
    </lineage>
</organism>
<gene>
    <name evidence="2" type="ORF">J4E96_09275</name>
</gene>
<proteinExistence type="predicted"/>
<sequence>MRDGGLDVKDPARGKGITEAGPEYESAAADCRGVIGDPPIYNWTPEESARVHEEYRAMAACYRALGYDVPDPGPEEAISVPEGLTEDEFLSCEPAAN</sequence>
<evidence type="ECO:0000256" key="1">
    <source>
        <dbReference type="SAM" id="MobiDB-lite"/>
    </source>
</evidence>
<name>A0A8A4ZNG2_9MICO</name>
<dbReference type="KEGG" id="psic:J4E96_09275"/>
<dbReference type="EMBL" id="CP071868">
    <property type="protein sequence ID" value="QTE31088.1"/>
    <property type="molecule type" value="Genomic_DNA"/>
</dbReference>
<feature type="compositionally biased region" description="Basic and acidic residues" evidence="1">
    <location>
        <begin position="1"/>
        <end position="13"/>
    </location>
</feature>
<feature type="region of interest" description="Disordered" evidence="1">
    <location>
        <begin position="1"/>
        <end position="23"/>
    </location>
</feature>
<evidence type="ECO:0000313" key="3">
    <source>
        <dbReference type="Proteomes" id="UP000663937"/>
    </source>
</evidence>
<keyword evidence="3" id="KW-1185">Reference proteome</keyword>
<accession>A0A8A4ZNG2</accession>
<dbReference type="RefSeq" id="WP_227425464.1">
    <property type="nucleotide sequence ID" value="NZ_CP071868.1"/>
</dbReference>
<evidence type="ECO:0000313" key="2">
    <source>
        <dbReference type="EMBL" id="QTE31088.1"/>
    </source>
</evidence>
<reference evidence="2" key="1">
    <citation type="submission" date="2021-03" db="EMBL/GenBank/DDBJ databases">
        <title>Pengzhenrongella sicca gen. nov., sp. nov., a new member of suborder Micrococcineae isolated from High-Arctic tundra soil.</title>
        <authorList>
            <person name="Peng F."/>
        </authorList>
    </citation>
    <scope>NUCLEOTIDE SEQUENCE</scope>
    <source>
        <strain evidence="2">LRZ-2</strain>
    </source>
</reference>
<dbReference type="AlphaFoldDB" id="A0A8A4ZNG2"/>
<protein>
    <submittedName>
        <fullName evidence="2">Uncharacterized protein</fullName>
    </submittedName>
</protein>
<dbReference type="Proteomes" id="UP000663937">
    <property type="component" value="Chromosome"/>
</dbReference>